<dbReference type="SMART" id="SM00054">
    <property type="entry name" value="EFh"/>
    <property type="match status" value="2"/>
</dbReference>
<dbReference type="STRING" id="583345.Mmol_1858"/>
<feature type="chain" id="PRO_5002970392" evidence="1">
    <location>
        <begin position="23"/>
        <end position="94"/>
    </location>
</feature>
<dbReference type="InterPro" id="IPR002048">
    <property type="entry name" value="EF_hand_dom"/>
</dbReference>
<feature type="signal peptide" evidence="1">
    <location>
        <begin position="1"/>
        <end position="22"/>
    </location>
</feature>
<dbReference type="InterPro" id="IPR011992">
    <property type="entry name" value="EF-hand-dom_pair"/>
</dbReference>
<gene>
    <name evidence="3" type="ordered locus">Mmol_1858</name>
</gene>
<dbReference type="CDD" id="cd00051">
    <property type="entry name" value="EFh"/>
    <property type="match status" value="1"/>
</dbReference>
<dbReference type="eggNOG" id="COG3767">
    <property type="taxonomic scope" value="Bacteria"/>
</dbReference>
<evidence type="ECO:0000313" key="3">
    <source>
        <dbReference type="EMBL" id="ACT48761.1"/>
    </source>
</evidence>
<dbReference type="AlphaFoldDB" id="C6WXW2"/>
<dbReference type="Pfam" id="PF13202">
    <property type="entry name" value="EF-hand_5"/>
    <property type="match status" value="2"/>
</dbReference>
<dbReference type="Gene3D" id="1.10.238.10">
    <property type="entry name" value="EF-hand"/>
    <property type="match status" value="1"/>
</dbReference>
<dbReference type="KEGG" id="mmb:Mmol_1858"/>
<dbReference type="SUPFAM" id="SSF47473">
    <property type="entry name" value="EF-hand"/>
    <property type="match status" value="1"/>
</dbReference>
<reference evidence="3 4" key="2">
    <citation type="journal article" date="2011" name="J. Bacteriol.">
        <title>Genomes of three methylotrophs from a single niche uncover genetic and metabolic divergence of Methylophilaceae.</title>
        <authorList>
            <person name="Lapidus A."/>
            <person name="Clum A."/>
            <person name="Labutti K."/>
            <person name="Kaluzhnaya M.G."/>
            <person name="Lim S."/>
            <person name="Beck D.A."/>
            <person name="Glavina Del Rio T."/>
            <person name="Nolan M."/>
            <person name="Mavromatis K."/>
            <person name="Huntemann M."/>
            <person name="Lucas S."/>
            <person name="Lidstrom M.E."/>
            <person name="Ivanova N."/>
            <person name="Chistoserdova L."/>
        </authorList>
    </citation>
    <scope>NUCLEOTIDE SEQUENCE [LARGE SCALE GENOMIC DNA]</scope>
    <source>
        <strain evidence="4">JLW8 / ATCC BAA-1282 / DSM 17540</strain>
    </source>
</reference>
<evidence type="ECO:0000259" key="2">
    <source>
        <dbReference type="PROSITE" id="PS50222"/>
    </source>
</evidence>
<evidence type="ECO:0000256" key="1">
    <source>
        <dbReference type="SAM" id="SignalP"/>
    </source>
</evidence>
<sequence>MKITHMLLTSAILLGLTNAAYANHHAGEEGEHCEHADTNKDGTISREDFMMKHQKRAEKMFSRMDTNKDGKIDANERKAAHAAMEHHSTTTEKK</sequence>
<dbReference type="OrthoDB" id="8777120at2"/>
<accession>C6WXW2</accession>
<evidence type="ECO:0000313" key="4">
    <source>
        <dbReference type="Proteomes" id="UP000002742"/>
    </source>
</evidence>
<keyword evidence="4" id="KW-1185">Reference proteome</keyword>
<dbReference type="Proteomes" id="UP000002742">
    <property type="component" value="Chromosome"/>
</dbReference>
<organism evidence="3 4">
    <name type="scientific">Methylotenera mobilis (strain JLW8 / ATCC BAA-1282 / DSM 17540)</name>
    <dbReference type="NCBI Taxonomy" id="583345"/>
    <lineage>
        <taxon>Bacteria</taxon>
        <taxon>Pseudomonadati</taxon>
        <taxon>Pseudomonadota</taxon>
        <taxon>Betaproteobacteria</taxon>
        <taxon>Nitrosomonadales</taxon>
        <taxon>Methylophilaceae</taxon>
        <taxon>Methylotenera</taxon>
    </lineage>
</organism>
<keyword evidence="1" id="KW-0732">Signal</keyword>
<reference evidence="4" key="1">
    <citation type="submission" date="2009-07" db="EMBL/GenBank/DDBJ databases">
        <title>Complete sequence of Methylotenera mobilis JLW8.</title>
        <authorList>
            <consortium name="US DOE Joint Genome Institute"/>
            <person name="Lucas S."/>
            <person name="Copeland A."/>
            <person name="Lapidus A."/>
            <person name="Glavina del Rio T."/>
            <person name="Tice H."/>
            <person name="Bruce D."/>
            <person name="Goodwin L."/>
            <person name="Pitluck S."/>
            <person name="LaButti K.M."/>
            <person name="Clum A."/>
            <person name="Larimer F."/>
            <person name="Land M."/>
            <person name="Hauser L."/>
            <person name="Kyrpides N."/>
            <person name="Mikhailova N."/>
            <person name="Kayluzhnaya M."/>
            <person name="Chistoserdova L."/>
        </authorList>
    </citation>
    <scope>NUCLEOTIDE SEQUENCE [LARGE SCALE GENOMIC DNA]</scope>
    <source>
        <strain evidence="4">JLW8 / ATCC BAA-1282 / DSM 17540</strain>
    </source>
</reference>
<feature type="domain" description="EF-hand" evidence="2">
    <location>
        <begin position="52"/>
        <end position="87"/>
    </location>
</feature>
<dbReference type="EMBL" id="CP001672">
    <property type="protein sequence ID" value="ACT48761.1"/>
    <property type="molecule type" value="Genomic_DNA"/>
</dbReference>
<name>C6WXW2_METML</name>
<protein>
    <submittedName>
        <fullName evidence="3">Calcium-binding EF-hand-containing protein</fullName>
    </submittedName>
</protein>
<dbReference type="PROSITE" id="PS50222">
    <property type="entry name" value="EF_HAND_2"/>
    <property type="match status" value="1"/>
</dbReference>
<proteinExistence type="predicted"/>
<dbReference type="GO" id="GO:0005509">
    <property type="term" value="F:calcium ion binding"/>
    <property type="evidence" value="ECO:0007669"/>
    <property type="project" value="InterPro"/>
</dbReference>
<dbReference type="HOGENOM" id="CLU_2382809_0_0_4"/>